<name>A0ABT7AIA3_9HYPH</name>
<reference evidence="1 2" key="1">
    <citation type="submission" date="2023-05" db="EMBL/GenBank/DDBJ databases">
        <title>Chelatococcus sp. nov., a moderately thermophilic bacterium isolated from hot spring microbial mat.</title>
        <authorList>
            <person name="Hu C.-J."/>
            <person name="Li W.-J."/>
        </authorList>
    </citation>
    <scope>NUCLEOTIDE SEQUENCE [LARGE SCALE GENOMIC DNA]</scope>
    <source>
        <strain evidence="1 2">SYSU G07232</strain>
    </source>
</reference>
<evidence type="ECO:0000313" key="1">
    <source>
        <dbReference type="EMBL" id="MDJ1159088.1"/>
    </source>
</evidence>
<organism evidence="1 2">
    <name type="scientific">Chelatococcus albus</name>
    <dbReference type="NCBI Taxonomy" id="3047466"/>
    <lineage>
        <taxon>Bacteria</taxon>
        <taxon>Pseudomonadati</taxon>
        <taxon>Pseudomonadota</taxon>
        <taxon>Alphaproteobacteria</taxon>
        <taxon>Hyphomicrobiales</taxon>
        <taxon>Chelatococcaceae</taxon>
        <taxon>Chelatococcus</taxon>
    </lineage>
</organism>
<keyword evidence="2" id="KW-1185">Reference proteome</keyword>
<proteinExistence type="predicted"/>
<sequence length="211" mass="22809">MNKKTIEQLKNNGFALYGFKAVKTASAGGAPLVWFQSTSFLGTTQVAWEELYQAYVSTDEIIANGRISASSAADIDLNQTMNVDKNGNVTVVRDGTDGAISINNQANPQWTCGISQKSNGKANPMCAIPLFGNMLDVIAPIERVLLMFASNTVNTGTVIYKAYSSGVLIDLTSSRQRSVYFDVNNGWDWGNASWGKPVQAQESIVPLLITN</sequence>
<gene>
    <name evidence="1" type="ORF">QNA08_12660</name>
</gene>
<dbReference type="Proteomes" id="UP001321492">
    <property type="component" value="Unassembled WGS sequence"/>
</dbReference>
<evidence type="ECO:0000313" key="2">
    <source>
        <dbReference type="Proteomes" id="UP001321492"/>
    </source>
</evidence>
<protein>
    <submittedName>
        <fullName evidence="1">Uncharacterized protein</fullName>
    </submittedName>
</protein>
<dbReference type="EMBL" id="JASJEV010000007">
    <property type="protein sequence ID" value="MDJ1159088.1"/>
    <property type="molecule type" value="Genomic_DNA"/>
</dbReference>
<accession>A0ABT7AIA3</accession>
<comment type="caution">
    <text evidence="1">The sequence shown here is derived from an EMBL/GenBank/DDBJ whole genome shotgun (WGS) entry which is preliminary data.</text>
</comment>